<gene>
    <name evidence="2" type="ORF">M0R45_032059</name>
</gene>
<organism evidence="2 3">
    <name type="scientific">Rubus argutus</name>
    <name type="common">Southern blackberry</name>
    <dbReference type="NCBI Taxonomy" id="59490"/>
    <lineage>
        <taxon>Eukaryota</taxon>
        <taxon>Viridiplantae</taxon>
        <taxon>Streptophyta</taxon>
        <taxon>Embryophyta</taxon>
        <taxon>Tracheophyta</taxon>
        <taxon>Spermatophyta</taxon>
        <taxon>Magnoliopsida</taxon>
        <taxon>eudicotyledons</taxon>
        <taxon>Gunneridae</taxon>
        <taxon>Pentapetalae</taxon>
        <taxon>rosids</taxon>
        <taxon>fabids</taxon>
        <taxon>Rosales</taxon>
        <taxon>Rosaceae</taxon>
        <taxon>Rosoideae</taxon>
        <taxon>Rosoideae incertae sedis</taxon>
        <taxon>Rubus</taxon>
    </lineage>
</organism>
<dbReference type="Pfam" id="PF00646">
    <property type="entry name" value="F-box"/>
    <property type="match status" value="1"/>
</dbReference>
<name>A0AAW1WGM8_RUBAR</name>
<comment type="caution">
    <text evidence="2">The sequence shown here is derived from an EMBL/GenBank/DDBJ whole genome shotgun (WGS) entry which is preliminary data.</text>
</comment>
<proteinExistence type="predicted"/>
<protein>
    <recommendedName>
        <fullName evidence="1">F-box domain-containing protein</fullName>
    </recommendedName>
</protein>
<dbReference type="CDD" id="cd22157">
    <property type="entry name" value="F-box_AtFBW1-like"/>
    <property type="match status" value="1"/>
</dbReference>
<evidence type="ECO:0000259" key="1">
    <source>
        <dbReference type="PROSITE" id="PS50181"/>
    </source>
</evidence>
<dbReference type="Pfam" id="PF08268">
    <property type="entry name" value="FBA_3"/>
    <property type="match status" value="1"/>
</dbReference>
<dbReference type="InterPro" id="IPR001810">
    <property type="entry name" value="F-box_dom"/>
</dbReference>
<feature type="domain" description="F-box" evidence="1">
    <location>
        <begin position="11"/>
        <end position="65"/>
    </location>
</feature>
<dbReference type="InterPro" id="IPR050796">
    <property type="entry name" value="SCF_F-box_component"/>
</dbReference>
<dbReference type="PANTHER" id="PTHR31672:SF13">
    <property type="entry name" value="F-BOX PROTEIN CPR30-LIKE"/>
    <property type="match status" value="1"/>
</dbReference>
<dbReference type="NCBIfam" id="TIGR01640">
    <property type="entry name" value="F_box_assoc_1"/>
    <property type="match status" value="1"/>
</dbReference>
<keyword evidence="3" id="KW-1185">Reference proteome</keyword>
<dbReference type="AlphaFoldDB" id="A0AAW1WGM8"/>
<dbReference type="InterPro" id="IPR017451">
    <property type="entry name" value="F-box-assoc_interact_dom"/>
</dbReference>
<dbReference type="PROSITE" id="PS50181">
    <property type="entry name" value="FBOX"/>
    <property type="match status" value="1"/>
</dbReference>
<accession>A0AAW1WGM8</accession>
<dbReference type="Gene3D" id="1.20.1280.50">
    <property type="match status" value="1"/>
</dbReference>
<dbReference type="InterPro" id="IPR036047">
    <property type="entry name" value="F-box-like_dom_sf"/>
</dbReference>
<dbReference type="SMART" id="SM00256">
    <property type="entry name" value="FBOX"/>
    <property type="match status" value="1"/>
</dbReference>
<evidence type="ECO:0000313" key="3">
    <source>
        <dbReference type="Proteomes" id="UP001457282"/>
    </source>
</evidence>
<dbReference type="SUPFAM" id="SSF81383">
    <property type="entry name" value="F-box domain"/>
    <property type="match status" value="1"/>
</dbReference>
<dbReference type="EMBL" id="JBEDUW010000006">
    <property type="protein sequence ID" value="KAK9923652.1"/>
    <property type="molecule type" value="Genomic_DNA"/>
</dbReference>
<evidence type="ECO:0000313" key="2">
    <source>
        <dbReference type="EMBL" id="KAK9923652.1"/>
    </source>
</evidence>
<dbReference type="PANTHER" id="PTHR31672">
    <property type="entry name" value="BNACNNG10540D PROTEIN"/>
    <property type="match status" value="1"/>
</dbReference>
<reference evidence="2 3" key="1">
    <citation type="journal article" date="2023" name="G3 (Bethesda)">
        <title>A chromosome-length genome assembly and annotation of blackberry (Rubus argutus, cv. 'Hillquist').</title>
        <authorList>
            <person name="Bruna T."/>
            <person name="Aryal R."/>
            <person name="Dudchenko O."/>
            <person name="Sargent D.J."/>
            <person name="Mead D."/>
            <person name="Buti M."/>
            <person name="Cavallini A."/>
            <person name="Hytonen T."/>
            <person name="Andres J."/>
            <person name="Pham M."/>
            <person name="Weisz D."/>
            <person name="Mascagni F."/>
            <person name="Usai G."/>
            <person name="Natali L."/>
            <person name="Bassil N."/>
            <person name="Fernandez G.E."/>
            <person name="Lomsadze A."/>
            <person name="Armour M."/>
            <person name="Olukolu B."/>
            <person name="Poorten T."/>
            <person name="Britton C."/>
            <person name="Davik J."/>
            <person name="Ashrafi H."/>
            <person name="Aiden E.L."/>
            <person name="Borodovsky M."/>
            <person name="Worthington M."/>
        </authorList>
    </citation>
    <scope>NUCLEOTIDE SEQUENCE [LARGE SCALE GENOMIC DNA]</scope>
    <source>
        <strain evidence="2">PI 553951</strain>
    </source>
</reference>
<dbReference type="InterPro" id="IPR013187">
    <property type="entry name" value="F-box-assoc_dom_typ3"/>
</dbReference>
<dbReference type="Proteomes" id="UP001457282">
    <property type="component" value="Unassembled WGS sequence"/>
</dbReference>
<sequence length="380" mass="44432">MRRNKRKTKKSSSVSYIPEEILFNILARLPVKSLLRFRCVSKSWRGLIGSPSFVSTHINRNVTKLAHTYLIALQRSKVDPVLCHSLFSTETFEEYLKLRHPLWTKEQFRIYGSSNGLVCISDRILHPNSPICIWNPCIRKFRTLPESRWDRRYSSYDISLSFGYHPELNDYKVVTMGWFVRSVIKVQVYSLSTGAWKVIEVIPPWLKFNPDRCQGCTFSSGVAYWLFRKSKKFRFVSFATDTEEFEELMVPDTISTEGSPYIDVYNDLIYLSYSYLQGPDIQKLQKRIDLWVLQEQSFKKLHTAVLLPGRDYLLLGFSLQNELIVKDRNHTKGHERNMGQMVLYDLETKLIKKTGINLVHDNHYESSSRTYIESLVLLNG</sequence>